<name>A0A645IXL2_9ZZZZ</name>
<gene>
    <name evidence="1" type="ORF">SDC9_199594</name>
</gene>
<organism evidence="1">
    <name type="scientific">bioreactor metagenome</name>
    <dbReference type="NCBI Taxonomy" id="1076179"/>
    <lineage>
        <taxon>unclassified sequences</taxon>
        <taxon>metagenomes</taxon>
        <taxon>ecological metagenomes</taxon>
    </lineage>
</organism>
<comment type="caution">
    <text evidence="1">The sequence shown here is derived from an EMBL/GenBank/DDBJ whole genome shotgun (WGS) entry which is preliminary data.</text>
</comment>
<reference evidence="1" key="1">
    <citation type="submission" date="2019-08" db="EMBL/GenBank/DDBJ databases">
        <authorList>
            <person name="Kucharzyk K."/>
            <person name="Murdoch R.W."/>
            <person name="Higgins S."/>
            <person name="Loffler F."/>
        </authorList>
    </citation>
    <scope>NUCLEOTIDE SEQUENCE</scope>
</reference>
<protein>
    <submittedName>
        <fullName evidence="1">Uncharacterized protein</fullName>
    </submittedName>
</protein>
<evidence type="ECO:0000313" key="1">
    <source>
        <dbReference type="EMBL" id="MPN51943.1"/>
    </source>
</evidence>
<dbReference type="EMBL" id="VSSQ01117558">
    <property type="protein sequence ID" value="MPN51943.1"/>
    <property type="molecule type" value="Genomic_DNA"/>
</dbReference>
<accession>A0A645IXL2</accession>
<dbReference type="AlphaFoldDB" id="A0A645IXL2"/>
<sequence>MIYAAPSEPGHAAYYASVLRSGGIPSQGVDHPDGGFNAVALFESEMRCSVQSAGPLGGAQQHCHDREEVRGIPHVHVDGF</sequence>
<proteinExistence type="predicted"/>